<sequence>MAALQWEIRRHQAAIAGRVIDAETGKAMPGARVTATAGPLSWESHSGADGHFHFLDLVDGTYGLTASYPPGGSRYGSAQVEAVVGRDGTGRIQLATADLSLPATRVRGRITRPGGQGVVMAEVVVEGSGERTYSAADGHYALIGVEVGVRRVRVAARGFQPVTGVVTLAAAGAVATLNLTLTPV</sequence>
<evidence type="ECO:0000313" key="2">
    <source>
        <dbReference type="Proteomes" id="UP000317155"/>
    </source>
</evidence>
<dbReference type="OrthoDB" id="5482370at2"/>
<keyword evidence="1" id="KW-0645">Protease</keyword>
<dbReference type="SUPFAM" id="SSF49464">
    <property type="entry name" value="Carboxypeptidase regulatory domain-like"/>
    <property type="match status" value="2"/>
</dbReference>
<keyword evidence="2" id="KW-1185">Reference proteome</keyword>
<dbReference type="Gene3D" id="2.60.40.1120">
    <property type="entry name" value="Carboxypeptidase-like, regulatory domain"/>
    <property type="match status" value="2"/>
</dbReference>
<dbReference type="GO" id="GO:0004180">
    <property type="term" value="F:carboxypeptidase activity"/>
    <property type="evidence" value="ECO:0007669"/>
    <property type="project" value="UniProtKB-KW"/>
</dbReference>
<protein>
    <submittedName>
        <fullName evidence="1">Carboxypeptidase regulatory-like domain-containing protein</fullName>
    </submittedName>
</protein>
<comment type="caution">
    <text evidence="1">The sequence shown here is derived from an EMBL/GenBank/DDBJ whole genome shotgun (WGS) entry which is preliminary data.</text>
</comment>
<dbReference type="RefSeq" id="WP_092056881.1">
    <property type="nucleotide sequence ID" value="NZ_FOJJ01000023.1"/>
</dbReference>
<keyword evidence="1" id="KW-0378">Hydrolase</keyword>
<keyword evidence="1" id="KW-0121">Carboxypeptidase</keyword>
<evidence type="ECO:0000313" key="1">
    <source>
        <dbReference type="EMBL" id="TRO82670.1"/>
    </source>
</evidence>
<gene>
    <name evidence="1" type="ORF">FL622_05660</name>
</gene>
<accession>A0A550JHI9</accession>
<dbReference type="Pfam" id="PF13620">
    <property type="entry name" value="CarboxypepD_reg"/>
    <property type="match status" value="2"/>
</dbReference>
<dbReference type="AlphaFoldDB" id="A0A550JHI9"/>
<organism evidence="1 2">
    <name type="scientific">Trichloromonas acetexigens</name>
    <dbReference type="NCBI Taxonomy" id="38815"/>
    <lineage>
        <taxon>Bacteria</taxon>
        <taxon>Pseudomonadati</taxon>
        <taxon>Thermodesulfobacteriota</taxon>
        <taxon>Desulfuromonadia</taxon>
        <taxon>Desulfuromonadales</taxon>
        <taxon>Trichloromonadaceae</taxon>
        <taxon>Trichloromonas</taxon>
    </lineage>
</organism>
<proteinExistence type="predicted"/>
<dbReference type="InterPro" id="IPR008969">
    <property type="entry name" value="CarboxyPept-like_regulatory"/>
</dbReference>
<dbReference type="EMBL" id="VJVV01000003">
    <property type="protein sequence ID" value="TRO82670.1"/>
    <property type="molecule type" value="Genomic_DNA"/>
</dbReference>
<name>A0A550JHI9_9BACT</name>
<dbReference type="Proteomes" id="UP000317155">
    <property type="component" value="Unassembled WGS sequence"/>
</dbReference>
<reference evidence="1 2" key="1">
    <citation type="submission" date="2019-07" db="EMBL/GenBank/DDBJ databases">
        <title>Insights of Desulfuromonas acetexigens electromicrobiology.</title>
        <authorList>
            <person name="Katuri K."/>
            <person name="Sapireddy V."/>
            <person name="Shaw D.R."/>
            <person name="Saikaly P."/>
        </authorList>
    </citation>
    <scope>NUCLEOTIDE SEQUENCE [LARGE SCALE GENOMIC DNA]</scope>
    <source>
        <strain evidence="1 2">2873</strain>
    </source>
</reference>